<sequence length="134" mass="14741">MLCLLGWIALTVLMQYAKATRFEARGGVWLAEFADFGSWLWTAVCAAFYGLWGYFAILVGGRRKSSLGQNIFPAVGIIYLIWMAAVAWQDYGSAGFLTQFFENFIVVLASAIVMAPVMLVCAVITKASETVPHD</sequence>
<evidence type="ECO:0000313" key="2">
    <source>
        <dbReference type="EMBL" id="QZD87307.1"/>
    </source>
</evidence>
<dbReference type="EMBL" id="CP081297">
    <property type="protein sequence ID" value="QZD87307.1"/>
    <property type="molecule type" value="Genomic_DNA"/>
</dbReference>
<feature type="transmembrane region" description="Helical" evidence="1">
    <location>
        <begin position="71"/>
        <end position="88"/>
    </location>
</feature>
<reference evidence="2 3" key="1">
    <citation type="submission" date="2021-08" db="EMBL/GenBank/DDBJ databases">
        <title>Comparative Genomics Analysis of the Genus Qipengyuania Reveals Extensive Genetic Diversity and Metabolic Versatility, Including the Description of Fifteen Novel Species.</title>
        <authorList>
            <person name="Liu Y."/>
        </authorList>
    </citation>
    <scope>NUCLEOTIDE SEQUENCE [LARGE SCALE GENOMIC DNA]</scope>
    <source>
        <strain evidence="2 3">1XM2-8</strain>
    </source>
</reference>
<gene>
    <name evidence="2" type="ORF">K3166_00925</name>
</gene>
<organism evidence="2 3">
    <name type="scientific">Qipengyuania psychrotolerans</name>
    <dbReference type="NCBI Taxonomy" id="2867238"/>
    <lineage>
        <taxon>Bacteria</taxon>
        <taxon>Pseudomonadati</taxon>
        <taxon>Pseudomonadota</taxon>
        <taxon>Alphaproteobacteria</taxon>
        <taxon>Sphingomonadales</taxon>
        <taxon>Erythrobacteraceae</taxon>
        <taxon>Qipengyuania</taxon>
    </lineage>
</organism>
<dbReference type="Proteomes" id="UP000824280">
    <property type="component" value="Chromosome"/>
</dbReference>
<keyword evidence="1" id="KW-0812">Transmembrane</keyword>
<keyword evidence="1" id="KW-0472">Membrane</keyword>
<name>A0ABX8ZIH2_9SPHN</name>
<protein>
    <submittedName>
        <fullName evidence="2">Uncharacterized protein</fullName>
    </submittedName>
</protein>
<proteinExistence type="predicted"/>
<keyword evidence="1" id="KW-1133">Transmembrane helix</keyword>
<keyword evidence="3" id="KW-1185">Reference proteome</keyword>
<feature type="transmembrane region" description="Helical" evidence="1">
    <location>
        <begin position="100"/>
        <end position="124"/>
    </location>
</feature>
<evidence type="ECO:0000256" key="1">
    <source>
        <dbReference type="SAM" id="Phobius"/>
    </source>
</evidence>
<accession>A0ABX8ZIH2</accession>
<dbReference type="RefSeq" id="WP_221422845.1">
    <property type="nucleotide sequence ID" value="NZ_CP081297.1"/>
</dbReference>
<evidence type="ECO:0000313" key="3">
    <source>
        <dbReference type="Proteomes" id="UP000824280"/>
    </source>
</evidence>
<feature type="transmembrane region" description="Helical" evidence="1">
    <location>
        <begin position="38"/>
        <end position="59"/>
    </location>
</feature>